<accession>A0A6M3KAH2</accession>
<sequence length="94" mass="10178">MDQKEMAQIINAKFARLEAVDKGQGEMISLLLQQFLLLSAMMEPLITDEAKIEATKKAGEKLGELKAMVVVQPEALVSSELFSKYGFGGTANGS</sequence>
<name>A0A6M3KAH2_9ZZZZ</name>
<protein>
    <submittedName>
        <fullName evidence="1">Uncharacterized protein</fullName>
    </submittedName>
</protein>
<evidence type="ECO:0000313" key="1">
    <source>
        <dbReference type="EMBL" id="QJA78883.1"/>
    </source>
</evidence>
<reference evidence="1" key="1">
    <citation type="submission" date="2020-03" db="EMBL/GenBank/DDBJ databases">
        <title>The deep terrestrial virosphere.</title>
        <authorList>
            <person name="Holmfeldt K."/>
            <person name="Nilsson E."/>
            <person name="Simone D."/>
            <person name="Lopez-Fernandez M."/>
            <person name="Wu X."/>
            <person name="de Brujin I."/>
            <person name="Lundin D."/>
            <person name="Andersson A."/>
            <person name="Bertilsson S."/>
            <person name="Dopson M."/>
        </authorList>
    </citation>
    <scope>NUCLEOTIDE SEQUENCE</scope>
    <source>
        <strain evidence="1">MM415A00974</strain>
    </source>
</reference>
<gene>
    <name evidence="1" type="ORF">MM415A00974_0003</name>
</gene>
<dbReference type="AlphaFoldDB" id="A0A6M3KAH2"/>
<dbReference type="EMBL" id="MT142358">
    <property type="protein sequence ID" value="QJA78883.1"/>
    <property type="molecule type" value="Genomic_DNA"/>
</dbReference>
<proteinExistence type="predicted"/>
<organism evidence="1">
    <name type="scientific">viral metagenome</name>
    <dbReference type="NCBI Taxonomy" id="1070528"/>
    <lineage>
        <taxon>unclassified sequences</taxon>
        <taxon>metagenomes</taxon>
        <taxon>organismal metagenomes</taxon>
    </lineage>
</organism>